<dbReference type="NCBIfam" id="TIGR02532">
    <property type="entry name" value="IV_pilin_GFxxxE"/>
    <property type="match status" value="1"/>
</dbReference>
<dbReference type="Gene3D" id="3.30.700.10">
    <property type="entry name" value="Glycoprotein, Type 4 Pilin"/>
    <property type="match status" value="1"/>
</dbReference>
<protein>
    <submittedName>
        <fullName evidence="2">Prepilin-type N-terminal cleavage/methylation domain-containing protein</fullName>
    </submittedName>
</protein>
<keyword evidence="1" id="KW-1133">Transmembrane helix</keyword>
<reference evidence="2 3" key="1">
    <citation type="submission" date="2024-02" db="EMBL/GenBank/DDBJ databases">
        <title>A novel Gemmatimonadota bacterium.</title>
        <authorList>
            <person name="Du Z.-J."/>
            <person name="Ye Y.-Q."/>
        </authorList>
    </citation>
    <scope>NUCLEOTIDE SEQUENCE [LARGE SCALE GENOMIC DNA]</scope>
    <source>
        <strain evidence="2 3">DH-20</strain>
    </source>
</reference>
<dbReference type="EMBL" id="JBBHLI010000005">
    <property type="protein sequence ID" value="MEK9501316.1"/>
    <property type="molecule type" value="Genomic_DNA"/>
</dbReference>
<dbReference type="SUPFAM" id="SSF54523">
    <property type="entry name" value="Pili subunits"/>
    <property type="match status" value="1"/>
</dbReference>
<feature type="transmembrane region" description="Helical" evidence="1">
    <location>
        <begin position="12"/>
        <end position="30"/>
    </location>
</feature>
<dbReference type="InterPro" id="IPR045584">
    <property type="entry name" value="Pilin-like"/>
</dbReference>
<keyword evidence="3" id="KW-1185">Reference proteome</keyword>
<evidence type="ECO:0000313" key="3">
    <source>
        <dbReference type="Proteomes" id="UP001484239"/>
    </source>
</evidence>
<gene>
    <name evidence="2" type="ORF">WI372_10050</name>
</gene>
<dbReference type="Proteomes" id="UP001484239">
    <property type="component" value="Unassembled WGS sequence"/>
</dbReference>
<sequence>MTPRPANRGFSIIELLTVMLILGILAGISIPQLRGAVGKADAARVLSDVHTIRLAAHDHLADTGVFPRSGATGSAPAEMVDDLPAGFPFSYDDVTYTWMSLPLFGTSTWGRELGIVWVRYPSDSPVGRSLRANQSDNAIWTPTMMLFLVTH</sequence>
<comment type="caution">
    <text evidence="2">The sequence shown here is derived from an EMBL/GenBank/DDBJ whole genome shotgun (WGS) entry which is preliminary data.</text>
</comment>
<keyword evidence="1" id="KW-0472">Membrane</keyword>
<evidence type="ECO:0000313" key="2">
    <source>
        <dbReference type="EMBL" id="MEK9501316.1"/>
    </source>
</evidence>
<evidence type="ECO:0000256" key="1">
    <source>
        <dbReference type="SAM" id="Phobius"/>
    </source>
</evidence>
<accession>A0ABU9E997</accession>
<dbReference type="PANTHER" id="PTHR30093">
    <property type="entry name" value="GENERAL SECRETION PATHWAY PROTEIN G"/>
    <property type="match status" value="1"/>
</dbReference>
<dbReference type="RefSeq" id="WP_405275973.1">
    <property type="nucleotide sequence ID" value="NZ_CP144380.1"/>
</dbReference>
<organism evidence="2 3">
    <name type="scientific">Gaopeijia maritima</name>
    <dbReference type="NCBI Taxonomy" id="3119007"/>
    <lineage>
        <taxon>Bacteria</taxon>
        <taxon>Pseudomonadati</taxon>
        <taxon>Gemmatimonadota</taxon>
        <taxon>Longimicrobiia</taxon>
        <taxon>Gaopeijiales</taxon>
        <taxon>Gaopeijiaceae</taxon>
        <taxon>Gaopeijia</taxon>
    </lineage>
</organism>
<keyword evidence="1" id="KW-0812">Transmembrane</keyword>
<dbReference type="Pfam" id="PF07963">
    <property type="entry name" value="N_methyl"/>
    <property type="match status" value="1"/>
</dbReference>
<name>A0ABU9E997_9BACT</name>
<proteinExistence type="predicted"/>
<dbReference type="InterPro" id="IPR012902">
    <property type="entry name" value="N_methyl_site"/>
</dbReference>